<dbReference type="GO" id="GO:0003700">
    <property type="term" value="F:DNA-binding transcription factor activity"/>
    <property type="evidence" value="ECO:0007669"/>
    <property type="project" value="InterPro"/>
</dbReference>
<dbReference type="PANTHER" id="PTHR33202">
    <property type="entry name" value="ZINC UPTAKE REGULATION PROTEIN"/>
    <property type="match status" value="1"/>
</dbReference>
<dbReference type="KEGG" id="tpx:Turpa_1155"/>
<dbReference type="Proteomes" id="UP000006048">
    <property type="component" value="Chromosome"/>
</dbReference>
<dbReference type="HOGENOM" id="CLU_096072_1_2_12"/>
<dbReference type="InterPro" id="IPR002481">
    <property type="entry name" value="FUR"/>
</dbReference>
<dbReference type="PANTHER" id="PTHR33202:SF7">
    <property type="entry name" value="FERRIC UPTAKE REGULATION PROTEIN"/>
    <property type="match status" value="1"/>
</dbReference>
<evidence type="ECO:0000313" key="3">
    <source>
        <dbReference type="Proteomes" id="UP000006048"/>
    </source>
</evidence>
<dbReference type="GO" id="GO:0000976">
    <property type="term" value="F:transcription cis-regulatory region binding"/>
    <property type="evidence" value="ECO:0007669"/>
    <property type="project" value="TreeGrafter"/>
</dbReference>
<dbReference type="EMBL" id="CP002959">
    <property type="protein sequence ID" value="AFM11803.1"/>
    <property type="molecule type" value="Genomic_DNA"/>
</dbReference>
<evidence type="ECO:0000256" key="1">
    <source>
        <dbReference type="PIRSR" id="PIRSR602481-2"/>
    </source>
</evidence>
<dbReference type="OrthoDB" id="8659436at2"/>
<gene>
    <name evidence="2" type="ordered locus">Turpa_1155</name>
</gene>
<keyword evidence="1" id="KW-0408">Iron</keyword>
<feature type="binding site" evidence="1">
    <location>
        <position position="109"/>
    </location>
    <ligand>
        <name>Fe cation</name>
        <dbReference type="ChEBI" id="CHEBI:24875"/>
    </ligand>
</feature>
<keyword evidence="1" id="KW-0479">Metal-binding</keyword>
<feature type="binding site" evidence="1">
    <location>
        <position position="90"/>
    </location>
    <ligand>
        <name>Fe cation</name>
        <dbReference type="ChEBI" id="CHEBI:24875"/>
    </ligand>
</feature>
<keyword evidence="3" id="KW-1185">Reference proteome</keyword>
<reference evidence="2 3" key="1">
    <citation type="submission" date="2012-06" db="EMBL/GenBank/DDBJ databases">
        <title>The complete chromosome of genome of Turneriella parva DSM 21527.</title>
        <authorList>
            <consortium name="US DOE Joint Genome Institute (JGI-PGF)"/>
            <person name="Lucas S."/>
            <person name="Han J."/>
            <person name="Lapidus A."/>
            <person name="Bruce D."/>
            <person name="Goodwin L."/>
            <person name="Pitluck S."/>
            <person name="Peters L."/>
            <person name="Kyrpides N."/>
            <person name="Mavromatis K."/>
            <person name="Ivanova N."/>
            <person name="Mikhailova N."/>
            <person name="Chertkov O."/>
            <person name="Detter J.C."/>
            <person name="Tapia R."/>
            <person name="Han C."/>
            <person name="Land M."/>
            <person name="Hauser L."/>
            <person name="Markowitz V."/>
            <person name="Cheng J.-F."/>
            <person name="Hugenholtz P."/>
            <person name="Woyke T."/>
            <person name="Wu D."/>
            <person name="Gronow S."/>
            <person name="Wellnitz S."/>
            <person name="Brambilla E."/>
            <person name="Klenk H.-P."/>
            <person name="Eisen J.A."/>
        </authorList>
    </citation>
    <scope>NUCLEOTIDE SEQUENCE [LARGE SCALE GENOMIC DNA]</scope>
    <source>
        <strain evidence="3">ATCC BAA-1111 / DSM 21527 / NCTC 11395 / H</strain>
    </source>
</reference>
<dbReference type="GO" id="GO:1900376">
    <property type="term" value="P:regulation of secondary metabolite biosynthetic process"/>
    <property type="evidence" value="ECO:0007669"/>
    <property type="project" value="TreeGrafter"/>
</dbReference>
<proteinExistence type="predicted"/>
<evidence type="ECO:0000313" key="2">
    <source>
        <dbReference type="EMBL" id="AFM11803.1"/>
    </source>
</evidence>
<dbReference type="AlphaFoldDB" id="I4B3E6"/>
<protein>
    <submittedName>
        <fullName evidence="2">Ferric uptake regulator, Fur family</fullName>
    </submittedName>
</protein>
<dbReference type="GO" id="GO:0008270">
    <property type="term" value="F:zinc ion binding"/>
    <property type="evidence" value="ECO:0007669"/>
    <property type="project" value="TreeGrafter"/>
</dbReference>
<dbReference type="RefSeq" id="WP_014802319.1">
    <property type="nucleotide sequence ID" value="NC_018020.1"/>
</dbReference>
<name>I4B3E6_TURPD</name>
<dbReference type="InterPro" id="IPR036388">
    <property type="entry name" value="WH-like_DNA-bd_sf"/>
</dbReference>
<dbReference type="CDD" id="cd07153">
    <property type="entry name" value="Fur_like"/>
    <property type="match status" value="1"/>
</dbReference>
<dbReference type="GO" id="GO:0045892">
    <property type="term" value="P:negative regulation of DNA-templated transcription"/>
    <property type="evidence" value="ECO:0007669"/>
    <property type="project" value="TreeGrafter"/>
</dbReference>
<dbReference type="STRING" id="869212.Turpa_1155"/>
<dbReference type="Pfam" id="PF01475">
    <property type="entry name" value="FUR"/>
    <property type="match status" value="1"/>
</dbReference>
<dbReference type="Gene3D" id="1.10.10.10">
    <property type="entry name" value="Winged helix-like DNA-binding domain superfamily/Winged helix DNA-binding domain"/>
    <property type="match status" value="1"/>
</dbReference>
<organism evidence="2 3">
    <name type="scientific">Turneriella parva (strain ATCC BAA-1111 / DSM 21527 / NCTC 11395 / H)</name>
    <name type="common">Leptospira parva</name>
    <dbReference type="NCBI Taxonomy" id="869212"/>
    <lineage>
        <taxon>Bacteria</taxon>
        <taxon>Pseudomonadati</taxon>
        <taxon>Spirochaetota</taxon>
        <taxon>Spirochaetia</taxon>
        <taxon>Leptospirales</taxon>
        <taxon>Leptospiraceae</taxon>
        <taxon>Turneriella</taxon>
    </lineage>
</organism>
<accession>I4B3E6</accession>
<comment type="cofactor">
    <cofactor evidence="1">
        <name>Mn(2+)</name>
        <dbReference type="ChEBI" id="CHEBI:29035"/>
    </cofactor>
    <cofactor evidence="1">
        <name>Fe(2+)</name>
        <dbReference type="ChEBI" id="CHEBI:29033"/>
    </cofactor>
    <text evidence="1">Binds 1 Mn(2+) or Fe(2+) ion per subunit.</text>
</comment>
<sequence>MKKPADIAKFLKDRGLRVSLQKLEIARHVLGVHRHFTAEEIFKEVNAEFTRVSRATVFNVLNLFVEHGLLKTVRARSDVLLYDSNTEEHDHVVIAETGKIFDVQLPEKEKQSLLKSVWAKNPHLPKRATASVVVHV</sequence>
<dbReference type="InterPro" id="IPR036390">
    <property type="entry name" value="WH_DNA-bd_sf"/>
</dbReference>
<dbReference type="SUPFAM" id="SSF46785">
    <property type="entry name" value="Winged helix' DNA-binding domain"/>
    <property type="match status" value="1"/>
</dbReference>